<dbReference type="EMBL" id="JAYRBN010000056">
    <property type="protein sequence ID" value="KAL2742711.1"/>
    <property type="molecule type" value="Genomic_DNA"/>
</dbReference>
<keyword evidence="2" id="KW-1185">Reference proteome</keyword>
<dbReference type="Proteomes" id="UP001607303">
    <property type="component" value="Unassembled WGS sequence"/>
</dbReference>
<protein>
    <submittedName>
        <fullName evidence="1">Uncharacterized protein</fullName>
    </submittedName>
</protein>
<reference evidence="1 2" key="1">
    <citation type="journal article" date="2024" name="Ann. Entomol. Soc. Am.">
        <title>Genomic analyses of the southern and eastern yellowjacket wasps (Hymenoptera: Vespidae) reveal evolutionary signatures of social life.</title>
        <authorList>
            <person name="Catto M.A."/>
            <person name="Caine P.B."/>
            <person name="Orr S.E."/>
            <person name="Hunt B.G."/>
            <person name="Goodisman M.A.D."/>
        </authorList>
    </citation>
    <scope>NUCLEOTIDE SEQUENCE [LARGE SCALE GENOMIC DNA]</scope>
    <source>
        <strain evidence="1">232</strain>
        <tissue evidence="1">Head and thorax</tissue>
    </source>
</reference>
<name>A0ABD2CCB6_VESMC</name>
<organism evidence="1 2">
    <name type="scientific">Vespula maculifrons</name>
    <name type="common">Eastern yellow jacket</name>
    <name type="synonym">Wasp</name>
    <dbReference type="NCBI Taxonomy" id="7453"/>
    <lineage>
        <taxon>Eukaryota</taxon>
        <taxon>Metazoa</taxon>
        <taxon>Ecdysozoa</taxon>
        <taxon>Arthropoda</taxon>
        <taxon>Hexapoda</taxon>
        <taxon>Insecta</taxon>
        <taxon>Pterygota</taxon>
        <taxon>Neoptera</taxon>
        <taxon>Endopterygota</taxon>
        <taxon>Hymenoptera</taxon>
        <taxon>Apocrita</taxon>
        <taxon>Aculeata</taxon>
        <taxon>Vespoidea</taxon>
        <taxon>Vespidae</taxon>
        <taxon>Vespinae</taxon>
        <taxon>Vespula</taxon>
    </lineage>
</organism>
<gene>
    <name evidence="1" type="ORF">V1477_008200</name>
</gene>
<dbReference type="AlphaFoldDB" id="A0ABD2CCB6"/>
<comment type="caution">
    <text evidence="1">The sequence shown here is derived from an EMBL/GenBank/DDBJ whole genome shotgun (WGS) entry which is preliminary data.</text>
</comment>
<proteinExistence type="predicted"/>
<sequence>MMKGSGDCDGGGNGVAVVRQEGDKIWKGRLIKMHGDLDSALLSFRLLYKYINGGKTFDNSDERPVTRLLTYVLRKKISAGLRTCLYYNSLHHHPHHHHPHHYYHHYHHYRHRHPHHHPHYHNHPDYHHHHHLYHHPYHHHHYHHHHHHHHTNMYTTFVPLSKA</sequence>
<accession>A0ABD2CCB6</accession>
<evidence type="ECO:0000313" key="2">
    <source>
        <dbReference type="Proteomes" id="UP001607303"/>
    </source>
</evidence>
<evidence type="ECO:0000313" key="1">
    <source>
        <dbReference type="EMBL" id="KAL2742711.1"/>
    </source>
</evidence>